<dbReference type="OrthoDB" id="6764494at2759"/>
<dbReference type="InParanoid" id="A0A2J7QSQ0"/>
<reference evidence="2 3" key="1">
    <citation type="submission" date="2017-12" db="EMBL/GenBank/DDBJ databases">
        <title>Hemimetabolous genomes reveal molecular basis of termite eusociality.</title>
        <authorList>
            <person name="Harrison M.C."/>
            <person name="Jongepier E."/>
            <person name="Robertson H.M."/>
            <person name="Arning N."/>
            <person name="Bitard-Feildel T."/>
            <person name="Chao H."/>
            <person name="Childers C.P."/>
            <person name="Dinh H."/>
            <person name="Doddapaneni H."/>
            <person name="Dugan S."/>
            <person name="Gowin J."/>
            <person name="Greiner C."/>
            <person name="Han Y."/>
            <person name="Hu H."/>
            <person name="Hughes D.S.T."/>
            <person name="Huylmans A.-K."/>
            <person name="Kemena C."/>
            <person name="Kremer L.P.M."/>
            <person name="Lee S.L."/>
            <person name="Lopez-Ezquerra A."/>
            <person name="Mallet L."/>
            <person name="Monroy-Kuhn J.M."/>
            <person name="Moser A."/>
            <person name="Murali S.C."/>
            <person name="Muzny D.M."/>
            <person name="Otani S."/>
            <person name="Piulachs M.-D."/>
            <person name="Poelchau M."/>
            <person name="Qu J."/>
            <person name="Schaub F."/>
            <person name="Wada-Katsumata A."/>
            <person name="Worley K.C."/>
            <person name="Xie Q."/>
            <person name="Ylla G."/>
            <person name="Poulsen M."/>
            <person name="Gibbs R.A."/>
            <person name="Schal C."/>
            <person name="Richards S."/>
            <person name="Belles X."/>
            <person name="Korb J."/>
            <person name="Bornberg-Bauer E."/>
        </authorList>
    </citation>
    <scope>NUCLEOTIDE SEQUENCE [LARGE SCALE GENOMIC DNA]</scope>
    <source>
        <tissue evidence="2">Whole body</tissue>
    </source>
</reference>
<proteinExistence type="predicted"/>
<name>A0A2J7QSQ0_9NEOP</name>
<keyword evidence="3" id="KW-1185">Reference proteome</keyword>
<feature type="region of interest" description="Disordered" evidence="1">
    <location>
        <begin position="118"/>
        <end position="216"/>
    </location>
</feature>
<dbReference type="Proteomes" id="UP000235965">
    <property type="component" value="Unassembled WGS sequence"/>
</dbReference>
<feature type="compositionally biased region" description="Polar residues" evidence="1">
    <location>
        <begin position="122"/>
        <end position="139"/>
    </location>
</feature>
<comment type="caution">
    <text evidence="2">The sequence shown here is derived from an EMBL/GenBank/DDBJ whole genome shotgun (WGS) entry which is preliminary data.</text>
</comment>
<dbReference type="AlphaFoldDB" id="A0A2J7QSQ0"/>
<feature type="compositionally biased region" description="Polar residues" evidence="1">
    <location>
        <begin position="201"/>
        <end position="216"/>
    </location>
</feature>
<evidence type="ECO:0000256" key="1">
    <source>
        <dbReference type="SAM" id="MobiDB-lite"/>
    </source>
</evidence>
<organism evidence="2 3">
    <name type="scientific">Cryptotermes secundus</name>
    <dbReference type="NCBI Taxonomy" id="105785"/>
    <lineage>
        <taxon>Eukaryota</taxon>
        <taxon>Metazoa</taxon>
        <taxon>Ecdysozoa</taxon>
        <taxon>Arthropoda</taxon>
        <taxon>Hexapoda</taxon>
        <taxon>Insecta</taxon>
        <taxon>Pterygota</taxon>
        <taxon>Neoptera</taxon>
        <taxon>Polyneoptera</taxon>
        <taxon>Dictyoptera</taxon>
        <taxon>Blattodea</taxon>
        <taxon>Blattoidea</taxon>
        <taxon>Termitoidae</taxon>
        <taxon>Kalotermitidae</taxon>
        <taxon>Cryptotermitinae</taxon>
        <taxon>Cryptotermes</taxon>
    </lineage>
</organism>
<sequence>MSKQWVEAVSRNLADYDSFKKEFLNSWWSAARQSLSKCNLYQAKYNRQSGLSLSGHFLKYATMASYLDPRPSDPEIIEAVRYHFPVGVQRAMLTNQLKTIGDTLDLLRRVEVLEAGEGFHRTPNQLQTQHPNTVRQGTNPVRGDNRVQTQTPVRQIQYSRSQNRRNGNWRRNGGNEGYRDRDYQGSGSRQLNPNVPPFQGRQEQVPPTGSGEHSGN</sequence>
<protein>
    <recommendedName>
        <fullName evidence="4">Retrotransposon gag domain-containing protein</fullName>
    </recommendedName>
</protein>
<gene>
    <name evidence="2" type="ORF">B7P43_G18000</name>
</gene>
<dbReference type="STRING" id="105785.A0A2J7QSQ0"/>
<accession>A0A2J7QSQ0</accession>
<dbReference type="EMBL" id="NEVH01011235">
    <property type="protein sequence ID" value="PNF31608.1"/>
    <property type="molecule type" value="Genomic_DNA"/>
</dbReference>
<feature type="compositionally biased region" description="Polar residues" evidence="1">
    <location>
        <begin position="146"/>
        <end position="161"/>
    </location>
</feature>
<evidence type="ECO:0000313" key="2">
    <source>
        <dbReference type="EMBL" id="PNF31608.1"/>
    </source>
</evidence>
<evidence type="ECO:0000313" key="3">
    <source>
        <dbReference type="Proteomes" id="UP000235965"/>
    </source>
</evidence>
<evidence type="ECO:0008006" key="4">
    <source>
        <dbReference type="Google" id="ProtNLM"/>
    </source>
</evidence>